<dbReference type="InterPro" id="IPR013328">
    <property type="entry name" value="6PGD_dom2"/>
</dbReference>
<dbReference type="EC" id="1.1.1.35" evidence="5"/>
<feature type="domain" description="3-hydroxyacyl-CoA dehydrogenase NAD binding" evidence="4">
    <location>
        <begin position="8"/>
        <end position="178"/>
    </location>
</feature>
<keyword evidence="1 5" id="KW-0560">Oxidoreductase</keyword>
<proteinExistence type="predicted"/>
<dbReference type="Gene3D" id="1.10.1040.10">
    <property type="entry name" value="N-(1-d-carboxylethyl)-l-norvaline Dehydrogenase, domain 2"/>
    <property type="match status" value="1"/>
</dbReference>
<dbReference type="PIRSF" id="PIRSF000105">
    <property type="entry name" value="HCDH"/>
    <property type="match status" value="1"/>
</dbReference>
<dbReference type="Pfam" id="PF00725">
    <property type="entry name" value="3HCDH"/>
    <property type="match status" value="1"/>
</dbReference>
<name>A0ABV6IUG1_9PROT</name>
<gene>
    <name evidence="5" type="ORF">ACFFIC_15520</name>
</gene>
<feature type="domain" description="3-hydroxyacyl-CoA dehydrogenase C-terminal" evidence="3">
    <location>
        <begin position="182"/>
        <end position="280"/>
    </location>
</feature>
<evidence type="ECO:0000256" key="1">
    <source>
        <dbReference type="ARBA" id="ARBA00023002"/>
    </source>
</evidence>
<feature type="region of interest" description="Disordered" evidence="2">
    <location>
        <begin position="300"/>
        <end position="323"/>
    </location>
</feature>
<dbReference type="InterPro" id="IPR022694">
    <property type="entry name" value="3-OHacyl-CoA_DH"/>
</dbReference>
<dbReference type="PANTHER" id="PTHR48075">
    <property type="entry name" value="3-HYDROXYACYL-COA DEHYDROGENASE FAMILY PROTEIN"/>
    <property type="match status" value="1"/>
</dbReference>
<dbReference type="InterPro" id="IPR006108">
    <property type="entry name" value="3HC_DH_C"/>
</dbReference>
<dbReference type="SUPFAM" id="SSF48179">
    <property type="entry name" value="6-phosphogluconate dehydrogenase C-terminal domain-like"/>
    <property type="match status" value="1"/>
</dbReference>
<dbReference type="EMBL" id="JBHLVZ010000043">
    <property type="protein sequence ID" value="MFC0386947.1"/>
    <property type="molecule type" value="Genomic_DNA"/>
</dbReference>
<evidence type="ECO:0000259" key="4">
    <source>
        <dbReference type="Pfam" id="PF02737"/>
    </source>
</evidence>
<evidence type="ECO:0000313" key="5">
    <source>
        <dbReference type="EMBL" id="MFC0386947.1"/>
    </source>
</evidence>
<dbReference type="GO" id="GO:0003857">
    <property type="term" value="F:(3S)-3-hydroxyacyl-CoA dehydrogenase (NAD+) activity"/>
    <property type="evidence" value="ECO:0007669"/>
    <property type="project" value="UniProtKB-EC"/>
</dbReference>
<accession>A0ABV6IUG1</accession>
<dbReference type="InterPro" id="IPR008927">
    <property type="entry name" value="6-PGluconate_DH-like_C_sf"/>
</dbReference>
<evidence type="ECO:0000313" key="6">
    <source>
        <dbReference type="Proteomes" id="UP001589789"/>
    </source>
</evidence>
<dbReference type="PANTHER" id="PTHR48075:SF5">
    <property type="entry name" value="3-HYDROXYBUTYRYL-COA DEHYDROGENASE"/>
    <property type="match status" value="1"/>
</dbReference>
<dbReference type="RefSeq" id="WP_377051913.1">
    <property type="nucleotide sequence ID" value="NZ_JBHLVZ010000043.1"/>
</dbReference>
<reference evidence="5 6" key="1">
    <citation type="submission" date="2024-09" db="EMBL/GenBank/DDBJ databases">
        <authorList>
            <person name="Sun Q."/>
            <person name="Mori K."/>
        </authorList>
    </citation>
    <scope>NUCLEOTIDE SEQUENCE [LARGE SCALE GENOMIC DNA]</scope>
    <source>
        <strain evidence="5 6">CCM 7468</strain>
    </source>
</reference>
<dbReference type="InterPro" id="IPR006176">
    <property type="entry name" value="3-OHacyl-CoA_DH_NAD-bd"/>
</dbReference>
<keyword evidence="6" id="KW-1185">Reference proteome</keyword>
<comment type="caution">
    <text evidence="5">The sequence shown here is derived from an EMBL/GenBank/DDBJ whole genome shotgun (WGS) entry which is preliminary data.</text>
</comment>
<evidence type="ECO:0000256" key="2">
    <source>
        <dbReference type="SAM" id="MobiDB-lite"/>
    </source>
</evidence>
<dbReference type="SUPFAM" id="SSF51735">
    <property type="entry name" value="NAD(P)-binding Rossmann-fold domains"/>
    <property type="match status" value="1"/>
</dbReference>
<evidence type="ECO:0000259" key="3">
    <source>
        <dbReference type="Pfam" id="PF00725"/>
    </source>
</evidence>
<dbReference type="Gene3D" id="3.40.50.720">
    <property type="entry name" value="NAD(P)-binding Rossmann-like Domain"/>
    <property type="match status" value="1"/>
</dbReference>
<dbReference type="Pfam" id="PF02737">
    <property type="entry name" value="3HCDH_N"/>
    <property type="match status" value="1"/>
</dbReference>
<dbReference type="InterPro" id="IPR036291">
    <property type="entry name" value="NAD(P)-bd_dom_sf"/>
</dbReference>
<protein>
    <submittedName>
        <fullName evidence="5">3-hydroxyacyl-CoA dehydrogenase family protein</fullName>
        <ecNumber evidence="5">1.1.1.35</ecNumber>
    </submittedName>
</protein>
<sequence>MIEGFGRVAVIGAGLMGHGIAQVFASGGLDVSVYDPAPAALAALRDRIRGNLRDLGEDEDAADRVLPCAELAEAVREADFVVEAAIENLAVKQALFAAIEAACPSGAVLASNTSVIPITQIMGGLRDRARALGTHWWNPPFLVPLVEVIGTEWTSPEAVARTIALHKALGKVPVHVKRDVPGFVGNRLQHALWREAISLVEQDICDAETVDLVVKNSFGRRLGVLGPIENADLVGTDLTLAIHQTVLGAVDSRPAPSPYLEGLVAEGRLGMKSGEGFRRWTPEQQAALRRDIVTELKRARSNDALRAKGTDGNDDHGDGPAGG</sequence>
<organism evidence="5 6">
    <name type="scientific">Muricoccus vinaceus</name>
    <dbReference type="NCBI Taxonomy" id="424704"/>
    <lineage>
        <taxon>Bacteria</taxon>
        <taxon>Pseudomonadati</taxon>
        <taxon>Pseudomonadota</taxon>
        <taxon>Alphaproteobacteria</taxon>
        <taxon>Acetobacterales</taxon>
        <taxon>Roseomonadaceae</taxon>
        <taxon>Muricoccus</taxon>
    </lineage>
</organism>
<dbReference type="Proteomes" id="UP001589789">
    <property type="component" value="Unassembled WGS sequence"/>
</dbReference>